<keyword evidence="4" id="KW-0540">Nuclease</keyword>
<evidence type="ECO:0000313" key="12">
    <source>
        <dbReference type="Proteomes" id="UP001160148"/>
    </source>
</evidence>
<dbReference type="Gene3D" id="3.30.420.10">
    <property type="entry name" value="Ribonuclease H-like superfamily/Ribonuclease H"/>
    <property type="match status" value="1"/>
</dbReference>
<dbReference type="Gene3D" id="3.10.10.10">
    <property type="entry name" value="HIV Type 1 Reverse Transcriptase, subunit A, domain 1"/>
    <property type="match status" value="1"/>
</dbReference>
<name>A0AAV0WYG9_9HEMI</name>
<feature type="region of interest" description="Disordered" evidence="8">
    <location>
        <begin position="1167"/>
        <end position="1197"/>
    </location>
</feature>
<sequence>MEQDKDYILPFEPSNWEKWKRSIMIFILSQNITKDTQKQAIILHRGGQELQDIFFGIPEHGNPPDGTTVFQHTINLLDQHFIPKVNPVFERHVFRKIRQEVNESVGQFISKLRQQVAKCGFADADTEMCDQIIEHCTSDELRRKLLEKNNLSLSEIIEEAKRFELVVQQADTLGKNGKEMVNKVTKYEKKKQYKMEKLKTRSKACYRCGNENHLKNDPSCPAKDKKCGRCGLIGHFKAYCRTKLPANTKEPGKRYSQQMSRSNKINAVEEAKSDDEAIVFQISKKKDLVTNLVICKVGGTDVKFLIDSGSSCNIVSEQTWKRNKINYEKKESEVSQKLYAYSSKKPLEVIEKVRTTIKVSDREEIVDIFVVKGNNQSLLGYETSVKLGLLKIGLNINEITSKTFQYKSKYPNLFNGIGKLKGKQVQLHINEVIKPVAQQHRRIPIHLRNQLENELLRLEKLDIIEKVDGPTPWVSPIVLVPKKNGEVRLCVDMRRPNAAIERVRHVTPTIDDIISAVYGSKVFSKLDLNEGYHQLELECASRSITTFSTHVGLRRYKRLNFGINSAAEVFQDEIRQVLVNIPNVMNVSDDILIYAKSQDEHDNILEKVLSRLQEKGLTLNYEKCLFSVKKLIFFGYQFSEQGVEIDKKKIEAFIQLKPPSNVSEVRSVLGMINYCGRFIPNLAEKTKPLRNLITANRKWSWSTTEQTAFEELKESIVKNVSNAYYDIHKQTELIVDAGPEGIAAILAQSPNKIIACASKALNQVEKRYSQIEKEMLAAVWAVQHFKLYLLGSNFILKTDNKPLVSILSSQTKETSVRLERFRLKLQGYNFKVVHTKGNTNPSDFMSRHPIINNMKNNDWDSEVEEHVNTIAELAIPKTMTRKEVAEHSNNDEEITKAKKALLEKTLLESEYRPFKDELAITSDGLLLKQNKIVIPKTLRKKVVKLAHTGHQGIEKTKSLLRSKVWFPNMNKMVTAETNTCIPCQAATPKTSTNPIMSSELPPGPWENLDLDFGGPFPNGKYTLVIIDEYSRYPIVRIINNLKTETVVYELKKMFMEFGLPECIKTDNGPPMNGTLFSQFLNSFGIKHRKVMPCWPQANGTVERFMRTLGKAIKTSIISQKKWEEAIDEFLMSYRTTPHTTTKATPASLMFRGKFRTWLPEMKNIETNDDDEETDTRIRQNDTRNKNISATNSDARHAATEHELEVGDTVLVKQKEINKYSTPFNPEPLEIIEVKGTMITGRRDDQGQVTRNASHFKKITTEEPRRGERLKRTPKHFEDYTV</sequence>
<dbReference type="GO" id="GO:0015074">
    <property type="term" value="P:DNA integration"/>
    <property type="evidence" value="ECO:0007669"/>
    <property type="project" value="InterPro"/>
</dbReference>
<dbReference type="Proteomes" id="UP001160148">
    <property type="component" value="Unassembled WGS sequence"/>
</dbReference>
<dbReference type="FunFam" id="3.30.70.270:FF:000023">
    <property type="entry name" value="Pol"/>
    <property type="match status" value="1"/>
</dbReference>
<comment type="caution">
    <text evidence="11">The sequence shown here is derived from an EMBL/GenBank/DDBJ whole genome shotgun (WGS) entry which is preliminary data.</text>
</comment>
<dbReference type="EMBL" id="CARXXK010000003">
    <property type="protein sequence ID" value="CAI6360602.1"/>
    <property type="molecule type" value="Genomic_DNA"/>
</dbReference>
<feature type="domain" description="Integrase catalytic" evidence="10">
    <location>
        <begin position="1000"/>
        <end position="1153"/>
    </location>
</feature>
<dbReference type="Gene3D" id="3.30.70.270">
    <property type="match status" value="2"/>
</dbReference>
<keyword evidence="5" id="KW-0255">Endonuclease</keyword>
<evidence type="ECO:0000256" key="3">
    <source>
        <dbReference type="ARBA" id="ARBA00022695"/>
    </source>
</evidence>
<dbReference type="FunFam" id="1.10.340.70:FF:000004">
    <property type="entry name" value="Retrovirus-related Pol polyprotein from transposon 297-like Protein"/>
    <property type="match status" value="1"/>
</dbReference>
<dbReference type="PROSITE" id="PS50994">
    <property type="entry name" value="INTEGRASE"/>
    <property type="match status" value="1"/>
</dbReference>
<dbReference type="Gene3D" id="2.40.70.10">
    <property type="entry name" value="Acid Proteases"/>
    <property type="match status" value="1"/>
</dbReference>
<dbReference type="GO" id="GO:0008270">
    <property type="term" value="F:zinc ion binding"/>
    <property type="evidence" value="ECO:0007669"/>
    <property type="project" value="InterPro"/>
</dbReference>
<dbReference type="EC" id="2.7.7.49" evidence="1"/>
<dbReference type="InterPro" id="IPR000477">
    <property type="entry name" value="RT_dom"/>
</dbReference>
<dbReference type="GO" id="GO:0006508">
    <property type="term" value="P:proteolysis"/>
    <property type="evidence" value="ECO:0007669"/>
    <property type="project" value="InterPro"/>
</dbReference>
<keyword evidence="3" id="KW-0548">Nucleotidyltransferase</keyword>
<dbReference type="InterPro" id="IPR041588">
    <property type="entry name" value="Integrase_H2C2"/>
</dbReference>
<feature type="compositionally biased region" description="Basic and acidic residues" evidence="8">
    <location>
        <begin position="1174"/>
        <end position="1184"/>
    </location>
</feature>
<evidence type="ECO:0000256" key="5">
    <source>
        <dbReference type="ARBA" id="ARBA00022759"/>
    </source>
</evidence>
<evidence type="ECO:0000256" key="4">
    <source>
        <dbReference type="ARBA" id="ARBA00022722"/>
    </source>
</evidence>
<feature type="domain" description="Reverse transcriptase" evidence="9">
    <location>
        <begin position="461"/>
        <end position="638"/>
    </location>
</feature>
<dbReference type="SUPFAM" id="SSF56672">
    <property type="entry name" value="DNA/RNA polymerases"/>
    <property type="match status" value="1"/>
</dbReference>
<dbReference type="InterPro" id="IPR012337">
    <property type="entry name" value="RNaseH-like_sf"/>
</dbReference>
<dbReference type="PROSITE" id="PS00141">
    <property type="entry name" value="ASP_PROTEASE"/>
    <property type="match status" value="1"/>
</dbReference>
<dbReference type="GO" id="GO:0004519">
    <property type="term" value="F:endonuclease activity"/>
    <property type="evidence" value="ECO:0007669"/>
    <property type="project" value="UniProtKB-KW"/>
</dbReference>
<protein>
    <recommendedName>
        <fullName evidence="1">RNA-directed DNA polymerase</fullName>
        <ecNumber evidence="1">2.7.7.49</ecNumber>
    </recommendedName>
</protein>
<dbReference type="InterPro" id="IPR050951">
    <property type="entry name" value="Retrovirus_Pol_polyprotein"/>
</dbReference>
<reference evidence="11 12" key="1">
    <citation type="submission" date="2023-01" db="EMBL/GenBank/DDBJ databases">
        <authorList>
            <person name="Whitehead M."/>
        </authorList>
    </citation>
    <scope>NUCLEOTIDE SEQUENCE [LARGE SCALE GENOMIC DNA]</scope>
</reference>
<dbReference type="Pfam" id="PF00078">
    <property type="entry name" value="RVT_1"/>
    <property type="match status" value="1"/>
</dbReference>
<dbReference type="Pfam" id="PF17921">
    <property type="entry name" value="Integrase_H2C2"/>
    <property type="match status" value="1"/>
</dbReference>
<evidence type="ECO:0000256" key="8">
    <source>
        <dbReference type="SAM" id="MobiDB-lite"/>
    </source>
</evidence>
<evidence type="ECO:0000256" key="2">
    <source>
        <dbReference type="ARBA" id="ARBA00022679"/>
    </source>
</evidence>
<dbReference type="PANTHER" id="PTHR37984:SF11">
    <property type="entry name" value="INTEGRASE CATALYTIC DOMAIN-CONTAINING PROTEIN"/>
    <property type="match status" value="1"/>
</dbReference>
<proteinExistence type="predicted"/>
<dbReference type="InterPro" id="IPR043502">
    <property type="entry name" value="DNA/RNA_pol_sf"/>
</dbReference>
<dbReference type="InterPro" id="IPR001584">
    <property type="entry name" value="Integrase_cat-core"/>
</dbReference>
<dbReference type="PROSITE" id="PS50878">
    <property type="entry name" value="RT_POL"/>
    <property type="match status" value="1"/>
</dbReference>
<dbReference type="InterPro" id="IPR036397">
    <property type="entry name" value="RNaseH_sf"/>
</dbReference>
<evidence type="ECO:0000259" key="10">
    <source>
        <dbReference type="PROSITE" id="PS50994"/>
    </source>
</evidence>
<dbReference type="SMART" id="SM00343">
    <property type="entry name" value="ZnF_C2HC"/>
    <property type="match status" value="2"/>
</dbReference>
<evidence type="ECO:0000256" key="6">
    <source>
        <dbReference type="ARBA" id="ARBA00022801"/>
    </source>
</evidence>
<keyword evidence="7" id="KW-0695">RNA-directed DNA polymerase</keyword>
<dbReference type="Gene3D" id="4.10.60.10">
    <property type="entry name" value="Zinc finger, CCHC-type"/>
    <property type="match status" value="1"/>
</dbReference>
<dbReference type="GO" id="GO:0042575">
    <property type="term" value="C:DNA polymerase complex"/>
    <property type="evidence" value="ECO:0007669"/>
    <property type="project" value="UniProtKB-ARBA"/>
</dbReference>
<dbReference type="FunFam" id="3.10.10.10:FF:000003">
    <property type="entry name" value="Retrovirus-related Pol polyprotein from transposon 297-like Protein"/>
    <property type="match status" value="1"/>
</dbReference>
<dbReference type="Pfam" id="PF00665">
    <property type="entry name" value="rve"/>
    <property type="match status" value="1"/>
</dbReference>
<dbReference type="Gene3D" id="1.10.340.70">
    <property type="match status" value="1"/>
</dbReference>
<dbReference type="CDD" id="cd00303">
    <property type="entry name" value="retropepsin_like"/>
    <property type="match status" value="1"/>
</dbReference>
<dbReference type="CDD" id="cd01647">
    <property type="entry name" value="RT_LTR"/>
    <property type="match status" value="1"/>
</dbReference>
<dbReference type="SUPFAM" id="SSF50630">
    <property type="entry name" value="Acid proteases"/>
    <property type="match status" value="1"/>
</dbReference>
<dbReference type="InterPro" id="IPR021109">
    <property type="entry name" value="Peptidase_aspartic_dom_sf"/>
</dbReference>
<accession>A0AAV0WYG9</accession>
<dbReference type="GO" id="GO:0003964">
    <property type="term" value="F:RNA-directed DNA polymerase activity"/>
    <property type="evidence" value="ECO:0007669"/>
    <property type="project" value="UniProtKB-KW"/>
</dbReference>
<dbReference type="GO" id="GO:0003676">
    <property type="term" value="F:nucleic acid binding"/>
    <property type="evidence" value="ECO:0007669"/>
    <property type="project" value="InterPro"/>
</dbReference>
<dbReference type="InterPro" id="IPR043128">
    <property type="entry name" value="Rev_trsase/Diguanyl_cyclase"/>
</dbReference>
<evidence type="ECO:0000256" key="7">
    <source>
        <dbReference type="ARBA" id="ARBA00022918"/>
    </source>
</evidence>
<dbReference type="Gene3D" id="3.10.20.370">
    <property type="match status" value="1"/>
</dbReference>
<dbReference type="PANTHER" id="PTHR37984">
    <property type="entry name" value="PROTEIN CBG26694"/>
    <property type="match status" value="1"/>
</dbReference>
<dbReference type="InterPro" id="IPR041373">
    <property type="entry name" value="RT_RNaseH"/>
</dbReference>
<keyword evidence="6" id="KW-0378">Hydrolase</keyword>
<feature type="region of interest" description="Disordered" evidence="8">
    <location>
        <begin position="1261"/>
        <end position="1281"/>
    </location>
</feature>
<dbReference type="GO" id="GO:0004190">
    <property type="term" value="F:aspartic-type endopeptidase activity"/>
    <property type="evidence" value="ECO:0007669"/>
    <property type="project" value="InterPro"/>
</dbReference>
<organism evidence="11 12">
    <name type="scientific">Macrosiphum euphorbiae</name>
    <name type="common">potato aphid</name>
    <dbReference type="NCBI Taxonomy" id="13131"/>
    <lineage>
        <taxon>Eukaryota</taxon>
        <taxon>Metazoa</taxon>
        <taxon>Ecdysozoa</taxon>
        <taxon>Arthropoda</taxon>
        <taxon>Hexapoda</taxon>
        <taxon>Insecta</taxon>
        <taxon>Pterygota</taxon>
        <taxon>Neoptera</taxon>
        <taxon>Paraneoptera</taxon>
        <taxon>Hemiptera</taxon>
        <taxon>Sternorrhyncha</taxon>
        <taxon>Aphidomorpha</taxon>
        <taxon>Aphidoidea</taxon>
        <taxon>Aphididae</taxon>
        <taxon>Macrosiphini</taxon>
        <taxon>Macrosiphum</taxon>
    </lineage>
</organism>
<dbReference type="SUPFAM" id="SSF53098">
    <property type="entry name" value="Ribonuclease H-like"/>
    <property type="match status" value="1"/>
</dbReference>
<dbReference type="Pfam" id="PF17917">
    <property type="entry name" value="RT_RNaseH"/>
    <property type="match status" value="1"/>
</dbReference>
<keyword evidence="2" id="KW-0808">Transferase</keyword>
<keyword evidence="12" id="KW-1185">Reference proteome</keyword>
<gene>
    <name evidence="11" type="ORF">MEUPH1_LOCUS15888</name>
</gene>
<dbReference type="Pfam" id="PF13650">
    <property type="entry name" value="Asp_protease_2"/>
    <property type="match status" value="1"/>
</dbReference>
<dbReference type="InterPro" id="IPR001878">
    <property type="entry name" value="Znf_CCHC"/>
</dbReference>
<dbReference type="FunFam" id="3.30.420.10:FF:000063">
    <property type="entry name" value="Retrovirus-related Pol polyprotein from transposon 297-like Protein"/>
    <property type="match status" value="1"/>
</dbReference>
<evidence type="ECO:0000313" key="11">
    <source>
        <dbReference type="EMBL" id="CAI6360602.1"/>
    </source>
</evidence>
<dbReference type="CDD" id="cd09274">
    <property type="entry name" value="RNase_HI_RT_Ty3"/>
    <property type="match status" value="1"/>
</dbReference>
<dbReference type="InterPro" id="IPR001969">
    <property type="entry name" value="Aspartic_peptidase_AS"/>
</dbReference>
<evidence type="ECO:0000259" key="9">
    <source>
        <dbReference type="PROSITE" id="PS50878"/>
    </source>
</evidence>
<evidence type="ECO:0000256" key="1">
    <source>
        <dbReference type="ARBA" id="ARBA00012493"/>
    </source>
</evidence>